<dbReference type="SMART" id="SM00052">
    <property type="entry name" value="EAL"/>
    <property type="match status" value="1"/>
</dbReference>
<dbReference type="SMART" id="SM00304">
    <property type="entry name" value="HAMP"/>
    <property type="match status" value="1"/>
</dbReference>
<dbReference type="NCBIfam" id="TIGR00254">
    <property type="entry name" value="GGDEF"/>
    <property type="match status" value="1"/>
</dbReference>
<keyword evidence="1" id="KW-0472">Membrane</keyword>
<dbReference type="PROSITE" id="PS50112">
    <property type="entry name" value="PAS"/>
    <property type="match status" value="1"/>
</dbReference>
<dbReference type="Proteomes" id="UP001528672">
    <property type="component" value="Unassembled WGS sequence"/>
</dbReference>
<dbReference type="PROSITE" id="PS50885">
    <property type="entry name" value="HAMP"/>
    <property type="match status" value="1"/>
</dbReference>
<feature type="transmembrane region" description="Helical" evidence="1">
    <location>
        <begin position="26"/>
        <end position="45"/>
    </location>
</feature>
<dbReference type="Gene3D" id="3.30.70.270">
    <property type="match status" value="1"/>
</dbReference>
<dbReference type="PANTHER" id="PTHR44757:SF2">
    <property type="entry name" value="BIOFILM ARCHITECTURE MAINTENANCE PROTEIN MBAA"/>
    <property type="match status" value="1"/>
</dbReference>
<dbReference type="InterPro" id="IPR001633">
    <property type="entry name" value="EAL_dom"/>
</dbReference>
<dbReference type="InterPro" id="IPR001610">
    <property type="entry name" value="PAC"/>
</dbReference>
<dbReference type="SUPFAM" id="SSF55073">
    <property type="entry name" value="Nucleotide cyclase"/>
    <property type="match status" value="1"/>
</dbReference>
<dbReference type="InterPro" id="IPR000700">
    <property type="entry name" value="PAS-assoc_C"/>
</dbReference>
<dbReference type="InterPro" id="IPR003660">
    <property type="entry name" value="HAMP_dom"/>
</dbReference>
<evidence type="ECO:0000259" key="4">
    <source>
        <dbReference type="PROSITE" id="PS50883"/>
    </source>
</evidence>
<keyword evidence="1" id="KW-1133">Transmembrane helix</keyword>
<dbReference type="Pfam" id="PF00563">
    <property type="entry name" value="EAL"/>
    <property type="match status" value="1"/>
</dbReference>
<sequence>MSHRTWRWFSPLVAWLGRLSVGRKLTLIYLLDLTAVIYVSGILIHEKYLAIDFARKEIVGMQYSARVHDLLLPPFRASASLAPVPQEALQRMQAMRDLHDEDLGAVEASTAWLNTLRQLQDMPAGPQRLGALTLLARQGRDLLTTVGNQSNLILDPDLDSYYAMSLGVLRFPELLEILHDTSRTLEGLTPGDLRRSARRTEMLILAGRMDALIQGIESDYQQAMAAGKPALREALLPGKKALNISLLGLLGSVRSLSEDSASALTLEAARHAHSQALQELDESWHQALDSLHGLLSQRVDNLFGRMWVHLGTALLLLGCILSLVYAVAQLIARPLRGLALVADEVRRTGDHSRRADWQSSDEIGQLVTAFNGMLAQLDRERLAQQELAASARAAQTQQEMVEAIPIAMVVTSVPEHLVLHANAPALPWLAGRSDDPWRSGLEPGVRARFFQRLADQGAVDEFEVRWLGGESPSWAVLSARRLQFQGQDAVLTSFTPINMLKLMEQRLELWSKVFEASSEGILIMDANQRILSVNRAFCRSTSYDFYEVIGEQLSLLIDGGEGLQIPPSLQVALADREAWQGEVHFRKRSGESYPAWLMISAVRDATRQGDVSHYIGISVDITDRKRTEARVQFLAEHDVLTELPNRSLCVTRLREAMASAQANGERVAVLFIDLDRFKNINDSLGHHIGDGLLRSVAARLNQSVRAGDTVSRLGGDEFVVIMRKVSDPDEVRSVVERRLIPQIRQTHYIEGHNLQVSCSVGVAVYPDDSSDLDELMRQADAAMYEAKSAGRDTARFFTVEIDQNTRERQVLEQYLRVALANQEMSVYYQPRVDARTLQVVGLEALLRWHHPVLGAVSPARFIPVAEETGLIHPIGQWVIQQACEQMDRWRRSGLPPLVVSVNLSAAQMSDPGLVSHLQSCLRANRIEPARLELEITESQIMDNAVASEALLQTFKSLGVQLSIDDFGTGYSSLAYLKRYPIDKLKIDQSFVRDLLTDPADLSITRAIIAMGHNLGLIVVAEGVETAEASEQLKALGCDELQGFFFARPMPAAQLEPWLRERQAPLERRRPVVSSR</sequence>
<dbReference type="NCBIfam" id="TIGR00229">
    <property type="entry name" value="sensory_box"/>
    <property type="match status" value="1"/>
</dbReference>
<proteinExistence type="predicted"/>
<dbReference type="CDD" id="cd01948">
    <property type="entry name" value="EAL"/>
    <property type="match status" value="1"/>
</dbReference>
<dbReference type="CDD" id="cd00130">
    <property type="entry name" value="PAS"/>
    <property type="match status" value="1"/>
</dbReference>
<dbReference type="InterPro" id="IPR000160">
    <property type="entry name" value="GGDEF_dom"/>
</dbReference>
<dbReference type="EMBL" id="JAQSIO010000011">
    <property type="protein sequence ID" value="MDD0816939.1"/>
    <property type="molecule type" value="Genomic_DNA"/>
</dbReference>
<evidence type="ECO:0000259" key="5">
    <source>
        <dbReference type="PROSITE" id="PS50885"/>
    </source>
</evidence>
<evidence type="ECO:0000256" key="1">
    <source>
        <dbReference type="SAM" id="Phobius"/>
    </source>
</evidence>
<evidence type="ECO:0000259" key="6">
    <source>
        <dbReference type="PROSITE" id="PS50887"/>
    </source>
</evidence>
<organism evidence="7 8">
    <name type="scientific">Curvibacter microcysteis</name>
    <dbReference type="NCBI Taxonomy" id="3026419"/>
    <lineage>
        <taxon>Bacteria</taxon>
        <taxon>Pseudomonadati</taxon>
        <taxon>Pseudomonadota</taxon>
        <taxon>Betaproteobacteria</taxon>
        <taxon>Burkholderiales</taxon>
        <taxon>Comamonadaceae</taxon>
        <taxon>Curvibacter</taxon>
    </lineage>
</organism>
<dbReference type="InterPro" id="IPR035919">
    <property type="entry name" value="EAL_sf"/>
</dbReference>
<accession>A0ABT5MK45</accession>
<dbReference type="PROSITE" id="PS50113">
    <property type="entry name" value="PAC"/>
    <property type="match status" value="1"/>
</dbReference>
<dbReference type="SUPFAM" id="SSF158472">
    <property type="entry name" value="HAMP domain-like"/>
    <property type="match status" value="1"/>
</dbReference>
<evidence type="ECO:0000259" key="2">
    <source>
        <dbReference type="PROSITE" id="PS50112"/>
    </source>
</evidence>
<protein>
    <submittedName>
        <fullName evidence="7">EAL domain-containing protein</fullName>
    </submittedName>
</protein>
<feature type="transmembrane region" description="Helical" evidence="1">
    <location>
        <begin position="307"/>
        <end position="328"/>
    </location>
</feature>
<dbReference type="InterPro" id="IPR035965">
    <property type="entry name" value="PAS-like_dom_sf"/>
</dbReference>
<dbReference type="PROSITE" id="PS50887">
    <property type="entry name" value="GGDEF"/>
    <property type="match status" value="1"/>
</dbReference>
<feature type="domain" description="GGDEF" evidence="6">
    <location>
        <begin position="665"/>
        <end position="799"/>
    </location>
</feature>
<dbReference type="Gene3D" id="3.30.450.20">
    <property type="entry name" value="PAS domain"/>
    <property type="match status" value="1"/>
</dbReference>
<gene>
    <name evidence="7" type="ORF">PSQ39_20070</name>
</gene>
<feature type="domain" description="EAL" evidence="4">
    <location>
        <begin position="808"/>
        <end position="1062"/>
    </location>
</feature>
<reference evidence="7 8" key="1">
    <citation type="submission" date="2023-02" db="EMBL/GenBank/DDBJ databases">
        <title>Bacterial whole genome sequence for Curvibacter sp. HBC28.</title>
        <authorList>
            <person name="Le V."/>
            <person name="Ko S.-R."/>
            <person name="Ahn C.-Y."/>
            <person name="Oh H.-M."/>
        </authorList>
    </citation>
    <scope>NUCLEOTIDE SEQUENCE [LARGE SCALE GENOMIC DNA]</scope>
    <source>
        <strain evidence="7 8">HBC28</strain>
    </source>
</reference>
<evidence type="ECO:0000259" key="3">
    <source>
        <dbReference type="PROSITE" id="PS50113"/>
    </source>
</evidence>
<dbReference type="Gene3D" id="6.10.340.10">
    <property type="match status" value="1"/>
</dbReference>
<dbReference type="InterPro" id="IPR029787">
    <property type="entry name" value="Nucleotide_cyclase"/>
</dbReference>
<dbReference type="InterPro" id="IPR043128">
    <property type="entry name" value="Rev_trsase/Diguanyl_cyclase"/>
</dbReference>
<dbReference type="PROSITE" id="PS50883">
    <property type="entry name" value="EAL"/>
    <property type="match status" value="1"/>
</dbReference>
<dbReference type="SUPFAM" id="SSF141868">
    <property type="entry name" value="EAL domain-like"/>
    <property type="match status" value="1"/>
</dbReference>
<dbReference type="Pfam" id="PF13426">
    <property type="entry name" value="PAS_9"/>
    <property type="match status" value="1"/>
</dbReference>
<dbReference type="Pfam" id="PF00990">
    <property type="entry name" value="GGDEF"/>
    <property type="match status" value="1"/>
</dbReference>
<dbReference type="Pfam" id="PF00672">
    <property type="entry name" value="HAMP"/>
    <property type="match status" value="1"/>
</dbReference>
<dbReference type="CDD" id="cd06225">
    <property type="entry name" value="HAMP"/>
    <property type="match status" value="1"/>
</dbReference>
<evidence type="ECO:0000313" key="7">
    <source>
        <dbReference type="EMBL" id="MDD0816939.1"/>
    </source>
</evidence>
<dbReference type="InterPro" id="IPR052155">
    <property type="entry name" value="Biofilm_reg_signaling"/>
</dbReference>
<feature type="domain" description="PAC" evidence="3">
    <location>
        <begin position="579"/>
        <end position="633"/>
    </location>
</feature>
<dbReference type="CDD" id="cd01949">
    <property type="entry name" value="GGDEF"/>
    <property type="match status" value="1"/>
</dbReference>
<dbReference type="Gene3D" id="3.20.20.450">
    <property type="entry name" value="EAL domain"/>
    <property type="match status" value="1"/>
</dbReference>
<keyword evidence="8" id="KW-1185">Reference proteome</keyword>
<name>A0ABT5MK45_9BURK</name>
<dbReference type="SMART" id="SM00267">
    <property type="entry name" value="GGDEF"/>
    <property type="match status" value="1"/>
</dbReference>
<dbReference type="SMART" id="SM00091">
    <property type="entry name" value="PAS"/>
    <property type="match status" value="2"/>
</dbReference>
<dbReference type="SUPFAM" id="SSF55785">
    <property type="entry name" value="PYP-like sensor domain (PAS domain)"/>
    <property type="match status" value="1"/>
</dbReference>
<evidence type="ECO:0000313" key="8">
    <source>
        <dbReference type="Proteomes" id="UP001528672"/>
    </source>
</evidence>
<dbReference type="SMART" id="SM00086">
    <property type="entry name" value="PAC"/>
    <property type="match status" value="1"/>
</dbReference>
<feature type="domain" description="HAMP" evidence="5">
    <location>
        <begin position="329"/>
        <end position="382"/>
    </location>
</feature>
<keyword evidence="1" id="KW-0812">Transmembrane</keyword>
<dbReference type="PANTHER" id="PTHR44757">
    <property type="entry name" value="DIGUANYLATE CYCLASE DGCP"/>
    <property type="match status" value="1"/>
</dbReference>
<dbReference type="InterPro" id="IPR000014">
    <property type="entry name" value="PAS"/>
</dbReference>
<feature type="domain" description="PAS" evidence="2">
    <location>
        <begin position="506"/>
        <end position="553"/>
    </location>
</feature>
<dbReference type="RefSeq" id="WP_273929185.1">
    <property type="nucleotide sequence ID" value="NZ_JAQSIO010000011.1"/>
</dbReference>
<comment type="caution">
    <text evidence="7">The sequence shown here is derived from an EMBL/GenBank/DDBJ whole genome shotgun (WGS) entry which is preliminary data.</text>
</comment>